<evidence type="ECO:0000313" key="7">
    <source>
        <dbReference type="EMBL" id="MDO6421172.1"/>
    </source>
</evidence>
<evidence type="ECO:0000256" key="2">
    <source>
        <dbReference type="ARBA" id="ARBA00005695"/>
    </source>
</evidence>
<accession>A0AAW7X120</accession>
<dbReference type="InterPro" id="IPR039424">
    <property type="entry name" value="SBP_5"/>
</dbReference>
<comment type="caution">
    <text evidence="7">The sequence shown here is derived from an EMBL/GenBank/DDBJ whole genome shotgun (WGS) entry which is preliminary data.</text>
</comment>
<dbReference type="GO" id="GO:0030288">
    <property type="term" value="C:outer membrane-bounded periplasmic space"/>
    <property type="evidence" value="ECO:0007669"/>
    <property type="project" value="UniProtKB-ARBA"/>
</dbReference>
<evidence type="ECO:0000259" key="6">
    <source>
        <dbReference type="Pfam" id="PF00496"/>
    </source>
</evidence>
<dbReference type="PROSITE" id="PS01040">
    <property type="entry name" value="SBP_BACTERIAL_5"/>
    <property type="match status" value="1"/>
</dbReference>
<gene>
    <name evidence="7" type="ORF">Q4521_01670</name>
</gene>
<dbReference type="PIRSF" id="PIRSF002741">
    <property type="entry name" value="MppA"/>
    <property type="match status" value="1"/>
</dbReference>
<dbReference type="Pfam" id="PF00496">
    <property type="entry name" value="SBP_bac_5"/>
    <property type="match status" value="1"/>
</dbReference>
<feature type="chain" id="PRO_5043644970" evidence="5">
    <location>
        <begin position="24"/>
        <end position="555"/>
    </location>
</feature>
<evidence type="ECO:0000256" key="1">
    <source>
        <dbReference type="ARBA" id="ARBA00004196"/>
    </source>
</evidence>
<dbReference type="Gene3D" id="3.10.105.10">
    <property type="entry name" value="Dipeptide-binding Protein, Domain 3"/>
    <property type="match status" value="1"/>
</dbReference>
<sequence length="555" mass="62519">MLNRKSFARKTNTLVFSLTVAFAALLVGCSSDKSTSQDPEQTLHMAFGAEPQTLDPHMAAGVPDLRLLAAIIEPLAELDPHTYEAVPALAKSWDISEDGLVYTFHLRENAKWSDGTPLTAQDFVFSWQRILSPAIGGYYVQDYYNIVGAEDFNTGKSEDFTSVGVKAISNHALQFTLLKPDPLFAKRMAHETVGPVQPATILKFGNIDDATSKWTQPPNYVSNGPFVMTRWEINKVIVLEKNPHYWDAENVKLEKIYAYPIEDIATEERMFRSGQIHVAWGGDIPTEKIETYQKESPEKIIITPMYGTYFYIFNNQVAPFDNADVRRAFTYSLDREMLTSKIAKGGKQPSTTLSLPVPHFNPDSPIEYNPQKAAEYLAKAGYPNGEGFPQIALLYNTDELHKKIAVAAQQMWKKHLNVNITLENQEWKFFLENRKNKTYTLARGGSISTFADPIDFLQSYMTGHGMNDSDYRNSDFDALVNKALYELDPVKRGAYLEEAEELLLNDAAIAPVLTYTEVFLKAPEVKNAIFSATAKPNYKDIYLDFSTTEKQPQSE</sequence>
<comment type="similarity">
    <text evidence="2">Belongs to the bacterial solute-binding protein 5 family.</text>
</comment>
<evidence type="ECO:0000256" key="5">
    <source>
        <dbReference type="SAM" id="SignalP"/>
    </source>
</evidence>
<dbReference type="EMBL" id="JAUOPB010000001">
    <property type="protein sequence ID" value="MDO6421172.1"/>
    <property type="molecule type" value="Genomic_DNA"/>
</dbReference>
<keyword evidence="3" id="KW-0813">Transport</keyword>
<dbReference type="Gene3D" id="3.40.190.10">
    <property type="entry name" value="Periplasmic binding protein-like II"/>
    <property type="match status" value="1"/>
</dbReference>
<dbReference type="PANTHER" id="PTHR30290">
    <property type="entry name" value="PERIPLASMIC BINDING COMPONENT OF ABC TRANSPORTER"/>
    <property type="match status" value="1"/>
</dbReference>
<dbReference type="AlphaFoldDB" id="A0AAW7X120"/>
<dbReference type="FunFam" id="3.90.76.10:FF:000001">
    <property type="entry name" value="Oligopeptide ABC transporter substrate-binding protein"/>
    <property type="match status" value="1"/>
</dbReference>
<keyword evidence="4 5" id="KW-0732">Signal</keyword>
<dbReference type="GO" id="GO:1904680">
    <property type="term" value="F:peptide transmembrane transporter activity"/>
    <property type="evidence" value="ECO:0007669"/>
    <property type="project" value="TreeGrafter"/>
</dbReference>
<comment type="subcellular location">
    <subcellularLocation>
        <location evidence="1">Cell envelope</location>
    </subcellularLocation>
</comment>
<dbReference type="InterPro" id="IPR000914">
    <property type="entry name" value="SBP_5_dom"/>
</dbReference>
<name>A0AAW7X120_9GAMM</name>
<evidence type="ECO:0000313" key="8">
    <source>
        <dbReference type="Proteomes" id="UP001169760"/>
    </source>
</evidence>
<dbReference type="PANTHER" id="PTHR30290:SF10">
    <property type="entry name" value="PERIPLASMIC OLIGOPEPTIDE-BINDING PROTEIN-RELATED"/>
    <property type="match status" value="1"/>
</dbReference>
<dbReference type="SUPFAM" id="SSF53850">
    <property type="entry name" value="Periplasmic binding protein-like II"/>
    <property type="match status" value="1"/>
</dbReference>
<dbReference type="Gene3D" id="3.90.76.10">
    <property type="entry name" value="Dipeptide-binding Protein, Domain 1"/>
    <property type="match status" value="1"/>
</dbReference>
<dbReference type="RefSeq" id="WP_303490432.1">
    <property type="nucleotide sequence ID" value="NZ_JAUOPB010000001.1"/>
</dbReference>
<feature type="signal peptide" evidence="5">
    <location>
        <begin position="1"/>
        <end position="23"/>
    </location>
</feature>
<dbReference type="InterPro" id="IPR030678">
    <property type="entry name" value="Peptide/Ni-bd"/>
</dbReference>
<feature type="domain" description="Solute-binding protein family 5" evidence="6">
    <location>
        <begin position="85"/>
        <end position="466"/>
    </location>
</feature>
<protein>
    <submittedName>
        <fullName evidence="7">Peptide ABC transporter substrate-binding protein</fullName>
    </submittedName>
</protein>
<dbReference type="GO" id="GO:0015833">
    <property type="term" value="P:peptide transport"/>
    <property type="evidence" value="ECO:0007669"/>
    <property type="project" value="TreeGrafter"/>
</dbReference>
<reference evidence="7" key="1">
    <citation type="submission" date="2023-07" db="EMBL/GenBank/DDBJ databases">
        <title>Genome content predicts the carbon catabolic preferences of heterotrophic bacteria.</title>
        <authorList>
            <person name="Gralka M."/>
        </authorList>
    </citation>
    <scope>NUCLEOTIDE SEQUENCE</scope>
    <source>
        <strain evidence="7">I3M17_2</strain>
    </source>
</reference>
<dbReference type="Proteomes" id="UP001169760">
    <property type="component" value="Unassembled WGS sequence"/>
</dbReference>
<dbReference type="PROSITE" id="PS51257">
    <property type="entry name" value="PROKAR_LIPOPROTEIN"/>
    <property type="match status" value="1"/>
</dbReference>
<organism evidence="7 8">
    <name type="scientific">Saccharophagus degradans</name>
    <dbReference type="NCBI Taxonomy" id="86304"/>
    <lineage>
        <taxon>Bacteria</taxon>
        <taxon>Pseudomonadati</taxon>
        <taxon>Pseudomonadota</taxon>
        <taxon>Gammaproteobacteria</taxon>
        <taxon>Cellvibrionales</taxon>
        <taxon>Cellvibrionaceae</taxon>
        <taxon>Saccharophagus</taxon>
    </lineage>
</organism>
<proteinExistence type="inferred from homology"/>
<evidence type="ECO:0000256" key="3">
    <source>
        <dbReference type="ARBA" id="ARBA00022448"/>
    </source>
</evidence>
<dbReference type="GO" id="GO:0043190">
    <property type="term" value="C:ATP-binding cassette (ABC) transporter complex"/>
    <property type="evidence" value="ECO:0007669"/>
    <property type="project" value="InterPro"/>
</dbReference>
<evidence type="ECO:0000256" key="4">
    <source>
        <dbReference type="ARBA" id="ARBA00022729"/>
    </source>
</evidence>
<dbReference type="InterPro" id="IPR023765">
    <property type="entry name" value="SBP_5_CS"/>
</dbReference>
<dbReference type="CDD" id="cd08504">
    <property type="entry name" value="PBP2_OppA"/>
    <property type="match status" value="1"/>
</dbReference>